<feature type="region of interest" description="Disordered" evidence="1">
    <location>
        <begin position="1"/>
        <end position="20"/>
    </location>
</feature>
<name>A0A1R3VAG4_9HYPH</name>
<dbReference type="EMBL" id="FTPD01000020">
    <property type="protein sequence ID" value="SIT56243.1"/>
    <property type="molecule type" value="Genomic_DNA"/>
</dbReference>
<dbReference type="AlphaFoldDB" id="A0A1R3VAG4"/>
<evidence type="ECO:0000256" key="1">
    <source>
        <dbReference type="SAM" id="MobiDB-lite"/>
    </source>
</evidence>
<reference evidence="3" key="1">
    <citation type="submission" date="2017-01" db="EMBL/GenBank/DDBJ databases">
        <authorList>
            <person name="Brunel B."/>
        </authorList>
    </citation>
    <scope>NUCLEOTIDE SEQUENCE [LARGE SCALE GENOMIC DNA]</scope>
</reference>
<sequence>MLTATATTAVTNPSGTRLSTTNALRPSLTIHFGRSLKLAVIPLLDDPAKQHWRYRETSSGASTVG</sequence>
<accession>A0A1R3VAG4</accession>
<keyword evidence="3" id="KW-1185">Reference proteome</keyword>
<organism evidence="2 3">
    <name type="scientific">Mesorhizobium prunaredense</name>
    <dbReference type="NCBI Taxonomy" id="1631249"/>
    <lineage>
        <taxon>Bacteria</taxon>
        <taxon>Pseudomonadati</taxon>
        <taxon>Pseudomonadota</taxon>
        <taxon>Alphaproteobacteria</taxon>
        <taxon>Hyphomicrobiales</taxon>
        <taxon>Phyllobacteriaceae</taxon>
        <taxon>Mesorhizobium</taxon>
    </lineage>
</organism>
<proteinExistence type="predicted"/>
<evidence type="ECO:0000313" key="3">
    <source>
        <dbReference type="Proteomes" id="UP000188388"/>
    </source>
</evidence>
<evidence type="ECO:0000313" key="2">
    <source>
        <dbReference type="EMBL" id="SIT56243.1"/>
    </source>
</evidence>
<protein>
    <submittedName>
        <fullName evidence="2">Uncharacterized protein</fullName>
    </submittedName>
</protein>
<gene>
    <name evidence="2" type="ORF">BQ8794_270070</name>
</gene>
<dbReference type="Proteomes" id="UP000188388">
    <property type="component" value="Unassembled WGS sequence"/>
</dbReference>